<dbReference type="PANTHER" id="PTHR19316">
    <property type="entry name" value="PROTEIN FOLDING REGULATOR"/>
    <property type="match status" value="1"/>
</dbReference>
<gene>
    <name evidence="4" type="ORF">NQ318_015014</name>
</gene>
<proteinExistence type="predicted"/>
<evidence type="ECO:0000313" key="4">
    <source>
        <dbReference type="EMBL" id="KAJ8956278.1"/>
    </source>
</evidence>
<dbReference type="Pfam" id="PF08609">
    <property type="entry name" value="Fes1"/>
    <property type="match status" value="1"/>
</dbReference>
<dbReference type="PANTHER" id="PTHR19316:SF18">
    <property type="entry name" value="HSP70-BINDING PROTEIN 1"/>
    <property type="match status" value="1"/>
</dbReference>
<dbReference type="EMBL" id="JAPWTK010000031">
    <property type="protein sequence ID" value="KAJ8956278.1"/>
    <property type="molecule type" value="Genomic_DNA"/>
</dbReference>
<comment type="caution">
    <text evidence="4">The sequence shown here is derived from an EMBL/GenBank/DDBJ whole genome shotgun (WGS) entry which is preliminary data.</text>
</comment>
<sequence>RTFIPTSHEIRTVILTFALKSYRTQNHLFSQLRFFFFLLQSKCQWSGKNPRKRWPSSRAPQGEGEQASPAAPPPRQPRNLQGLLRFAMDAAWAEYAPHDSEVQPMDEESKKFLEEALKSLTIDVVQLLQKQIRILKKVEQVTARDDVSEYLKALDMILEYVDNIDFANVPAPQAQGGRLRTACHPLPEQPLLPAGHPGQRFVPKLLEMIEKDPNPQVVVKALYALSGIVRANEEGYNQLVHYNGLVVLLDTLKQRNDKFISKTAFLLTSLCKQHPDLRSRLVFLDYVPVLIQLISSPRSPSHEHALALLVTIVEENSAAEAECKNPKYNLKDVLQRYNRIVRNQEEYWEEEQYCKRLFHMIATD</sequence>
<dbReference type="InterPro" id="IPR011989">
    <property type="entry name" value="ARM-like"/>
</dbReference>
<evidence type="ECO:0000313" key="5">
    <source>
        <dbReference type="Proteomes" id="UP001162162"/>
    </source>
</evidence>
<keyword evidence="5" id="KW-1185">Reference proteome</keyword>
<dbReference type="InterPro" id="IPR050693">
    <property type="entry name" value="Hsp70_NEF-Inhibitors"/>
</dbReference>
<reference evidence="4" key="1">
    <citation type="journal article" date="2023" name="Insect Mol. Biol.">
        <title>Genome sequencing provides insights into the evolution of gene families encoding plant cell wall-degrading enzymes in longhorned beetles.</title>
        <authorList>
            <person name="Shin N.R."/>
            <person name="Okamura Y."/>
            <person name="Kirsch R."/>
            <person name="Pauchet Y."/>
        </authorList>
    </citation>
    <scope>NUCLEOTIDE SEQUENCE</scope>
    <source>
        <strain evidence="4">AMC_N1</strain>
    </source>
</reference>
<feature type="non-terminal residue" evidence="4">
    <location>
        <position position="1"/>
    </location>
</feature>
<evidence type="ECO:0000256" key="1">
    <source>
        <dbReference type="ARBA" id="ARBA00022737"/>
    </source>
</evidence>
<evidence type="ECO:0000259" key="3">
    <source>
        <dbReference type="Pfam" id="PF08609"/>
    </source>
</evidence>
<organism evidence="4 5">
    <name type="scientific">Aromia moschata</name>
    <dbReference type="NCBI Taxonomy" id="1265417"/>
    <lineage>
        <taxon>Eukaryota</taxon>
        <taxon>Metazoa</taxon>
        <taxon>Ecdysozoa</taxon>
        <taxon>Arthropoda</taxon>
        <taxon>Hexapoda</taxon>
        <taxon>Insecta</taxon>
        <taxon>Pterygota</taxon>
        <taxon>Neoptera</taxon>
        <taxon>Endopterygota</taxon>
        <taxon>Coleoptera</taxon>
        <taxon>Polyphaga</taxon>
        <taxon>Cucujiformia</taxon>
        <taxon>Chrysomeloidea</taxon>
        <taxon>Cerambycidae</taxon>
        <taxon>Cerambycinae</taxon>
        <taxon>Callichromatini</taxon>
        <taxon>Aromia</taxon>
    </lineage>
</organism>
<protein>
    <recommendedName>
        <fullName evidence="3">Nucleotide exchange factor Fes1 domain-containing protein</fullName>
    </recommendedName>
</protein>
<accession>A0AAV8YWT7</accession>
<dbReference type="Gene3D" id="1.25.10.10">
    <property type="entry name" value="Leucine-rich Repeat Variant"/>
    <property type="match status" value="1"/>
</dbReference>
<keyword evidence="1" id="KW-0677">Repeat</keyword>
<dbReference type="GO" id="GO:0005783">
    <property type="term" value="C:endoplasmic reticulum"/>
    <property type="evidence" value="ECO:0007669"/>
    <property type="project" value="TreeGrafter"/>
</dbReference>
<dbReference type="AlphaFoldDB" id="A0AAV8YWT7"/>
<dbReference type="SUPFAM" id="SSF48371">
    <property type="entry name" value="ARM repeat"/>
    <property type="match status" value="1"/>
</dbReference>
<name>A0AAV8YWT7_9CUCU</name>
<feature type="domain" description="Nucleotide exchange factor Fes1" evidence="3">
    <location>
        <begin position="80"/>
        <end position="168"/>
    </location>
</feature>
<dbReference type="InterPro" id="IPR016024">
    <property type="entry name" value="ARM-type_fold"/>
</dbReference>
<dbReference type="GO" id="GO:0000774">
    <property type="term" value="F:adenyl-nucleotide exchange factor activity"/>
    <property type="evidence" value="ECO:0007669"/>
    <property type="project" value="TreeGrafter"/>
</dbReference>
<evidence type="ECO:0000256" key="2">
    <source>
        <dbReference type="SAM" id="MobiDB-lite"/>
    </source>
</evidence>
<dbReference type="Proteomes" id="UP001162162">
    <property type="component" value="Unassembled WGS sequence"/>
</dbReference>
<feature type="region of interest" description="Disordered" evidence="2">
    <location>
        <begin position="47"/>
        <end position="79"/>
    </location>
</feature>
<dbReference type="InterPro" id="IPR013918">
    <property type="entry name" value="Nucleotide_exch_fac_Fes1"/>
</dbReference>